<evidence type="ECO:0000313" key="2">
    <source>
        <dbReference type="Proteomes" id="UP001732700"/>
    </source>
</evidence>
<reference evidence="1" key="2">
    <citation type="submission" date="2025-09" db="UniProtKB">
        <authorList>
            <consortium name="EnsemblPlants"/>
        </authorList>
    </citation>
    <scope>IDENTIFICATION</scope>
</reference>
<accession>A0ACD5XWD4</accession>
<evidence type="ECO:0000313" key="1">
    <source>
        <dbReference type="EnsemblPlants" id="AVESA.00010b.r2.5AG0847230.1.CDS.1"/>
    </source>
</evidence>
<keyword evidence="2" id="KW-1185">Reference proteome</keyword>
<protein>
    <submittedName>
        <fullName evidence="1">Uncharacterized protein</fullName>
    </submittedName>
</protein>
<dbReference type="EnsemblPlants" id="AVESA.00010b.r2.5AG0847230.1">
    <property type="protein sequence ID" value="AVESA.00010b.r2.5AG0847230.1.CDS.1"/>
    <property type="gene ID" value="AVESA.00010b.r2.5AG0847230"/>
</dbReference>
<proteinExistence type="predicted"/>
<dbReference type="Proteomes" id="UP001732700">
    <property type="component" value="Chromosome 5A"/>
</dbReference>
<reference evidence="1" key="1">
    <citation type="submission" date="2021-05" db="EMBL/GenBank/DDBJ databases">
        <authorList>
            <person name="Scholz U."/>
            <person name="Mascher M."/>
            <person name="Fiebig A."/>
        </authorList>
    </citation>
    <scope>NUCLEOTIDE SEQUENCE [LARGE SCALE GENOMIC DNA]</scope>
</reference>
<sequence>MGNSYGNGGSSTTSASGQHLQAPELPLHLCFFLLVLSVFLGFSWYMSYESVAETFADQGRILLMVSPLALLLAVRLLSGADNNGDGGHGQGHGRRVDQLMSMSMPERDSIHRAGGSPWGVGLLLLLLIVMVSYQSNFRDRWFAI</sequence>
<name>A0ACD5XWD4_AVESA</name>
<organism evidence="1 2">
    <name type="scientific">Avena sativa</name>
    <name type="common">Oat</name>
    <dbReference type="NCBI Taxonomy" id="4498"/>
    <lineage>
        <taxon>Eukaryota</taxon>
        <taxon>Viridiplantae</taxon>
        <taxon>Streptophyta</taxon>
        <taxon>Embryophyta</taxon>
        <taxon>Tracheophyta</taxon>
        <taxon>Spermatophyta</taxon>
        <taxon>Magnoliopsida</taxon>
        <taxon>Liliopsida</taxon>
        <taxon>Poales</taxon>
        <taxon>Poaceae</taxon>
        <taxon>BOP clade</taxon>
        <taxon>Pooideae</taxon>
        <taxon>Poodae</taxon>
        <taxon>Poeae</taxon>
        <taxon>Poeae Chloroplast Group 1 (Aveneae type)</taxon>
        <taxon>Aveninae</taxon>
        <taxon>Avena</taxon>
    </lineage>
</organism>